<keyword evidence="3" id="KW-0804">Transcription</keyword>
<feature type="DNA-binding region" description="H-T-H motif" evidence="4">
    <location>
        <begin position="85"/>
        <end position="104"/>
    </location>
</feature>
<evidence type="ECO:0000256" key="5">
    <source>
        <dbReference type="SAM" id="MobiDB-lite"/>
    </source>
</evidence>
<reference evidence="7" key="1">
    <citation type="submission" date="2016-01" db="EMBL/GenBank/DDBJ databases">
        <authorList>
            <person name="Peeters C."/>
        </authorList>
    </citation>
    <scope>NUCLEOTIDE SEQUENCE [LARGE SCALE GENOMIC DNA]</scope>
    <source>
        <strain evidence="7">LMG 29323</strain>
    </source>
</reference>
<proteinExistence type="predicted"/>
<dbReference type="GO" id="GO:0003677">
    <property type="term" value="F:DNA binding"/>
    <property type="evidence" value="ECO:0007669"/>
    <property type="project" value="UniProtKB-UniRule"/>
</dbReference>
<accession>A0A158DJW7</accession>
<dbReference type="EMBL" id="FCOE02000041">
    <property type="protein sequence ID" value="SAK94931.1"/>
    <property type="molecule type" value="Genomic_DNA"/>
</dbReference>
<dbReference type="Pfam" id="PF02909">
    <property type="entry name" value="TetR_C_1"/>
    <property type="match status" value="1"/>
</dbReference>
<dbReference type="SUPFAM" id="SSF48498">
    <property type="entry name" value="Tetracyclin repressor-like, C-terminal domain"/>
    <property type="match status" value="1"/>
</dbReference>
<feature type="region of interest" description="Disordered" evidence="5">
    <location>
        <begin position="279"/>
        <end position="305"/>
    </location>
</feature>
<evidence type="ECO:0000256" key="1">
    <source>
        <dbReference type="ARBA" id="ARBA00023015"/>
    </source>
</evidence>
<evidence type="ECO:0000256" key="3">
    <source>
        <dbReference type="ARBA" id="ARBA00023163"/>
    </source>
</evidence>
<dbReference type="STRING" id="1777141.AWB80_07040"/>
<organism evidence="7 8">
    <name type="scientific">Caballeronia pedi</name>
    <dbReference type="NCBI Taxonomy" id="1777141"/>
    <lineage>
        <taxon>Bacteria</taxon>
        <taxon>Pseudomonadati</taxon>
        <taxon>Pseudomonadota</taxon>
        <taxon>Betaproteobacteria</taxon>
        <taxon>Burkholderiales</taxon>
        <taxon>Burkholderiaceae</taxon>
        <taxon>Caballeronia</taxon>
    </lineage>
</organism>
<dbReference type="GO" id="GO:0045892">
    <property type="term" value="P:negative regulation of DNA-templated transcription"/>
    <property type="evidence" value="ECO:0007669"/>
    <property type="project" value="InterPro"/>
</dbReference>
<keyword evidence="8" id="KW-1185">Reference proteome</keyword>
<dbReference type="InterPro" id="IPR004111">
    <property type="entry name" value="Repressor_TetR_C"/>
</dbReference>
<dbReference type="InterPro" id="IPR009057">
    <property type="entry name" value="Homeodomain-like_sf"/>
</dbReference>
<name>A0A158DJW7_9BURK</name>
<protein>
    <submittedName>
        <fullName evidence="7">TetR family transcriptional regulator</fullName>
    </submittedName>
</protein>
<evidence type="ECO:0000313" key="8">
    <source>
        <dbReference type="Proteomes" id="UP000054911"/>
    </source>
</evidence>
<dbReference type="InterPro" id="IPR001647">
    <property type="entry name" value="HTH_TetR"/>
</dbReference>
<dbReference type="SUPFAM" id="SSF46689">
    <property type="entry name" value="Homeodomain-like"/>
    <property type="match status" value="1"/>
</dbReference>
<evidence type="ECO:0000256" key="4">
    <source>
        <dbReference type="PROSITE-ProRule" id="PRU00335"/>
    </source>
</evidence>
<dbReference type="Gene3D" id="1.10.357.10">
    <property type="entry name" value="Tetracycline Repressor, domain 2"/>
    <property type="match status" value="1"/>
</dbReference>
<feature type="domain" description="HTH tetR-type" evidence="6">
    <location>
        <begin position="62"/>
        <end position="122"/>
    </location>
</feature>
<dbReference type="Proteomes" id="UP000054911">
    <property type="component" value="Unassembled WGS sequence"/>
</dbReference>
<evidence type="ECO:0000256" key="2">
    <source>
        <dbReference type="ARBA" id="ARBA00023125"/>
    </source>
</evidence>
<dbReference type="Gene3D" id="1.10.10.60">
    <property type="entry name" value="Homeodomain-like"/>
    <property type="match status" value="1"/>
</dbReference>
<comment type="caution">
    <text evidence="7">The sequence shown here is derived from an EMBL/GenBank/DDBJ whole genome shotgun (WGS) entry which is preliminary data.</text>
</comment>
<gene>
    <name evidence="7" type="ORF">AWB80_07040</name>
</gene>
<dbReference type="PROSITE" id="PS50977">
    <property type="entry name" value="HTH_TETR_2"/>
    <property type="match status" value="1"/>
</dbReference>
<evidence type="ECO:0000313" key="7">
    <source>
        <dbReference type="EMBL" id="SAK94931.1"/>
    </source>
</evidence>
<dbReference type="AlphaFoldDB" id="A0A158DJW7"/>
<keyword evidence="1" id="KW-0805">Transcription regulation</keyword>
<keyword evidence="2 4" id="KW-0238">DNA-binding</keyword>
<evidence type="ECO:0000259" key="6">
    <source>
        <dbReference type="PROSITE" id="PS50977"/>
    </source>
</evidence>
<sequence>MVEFNCDGCQLNFLGRLSVLSRDRLHTMTAASRKTDEVIAETAPRRRGRPPKAASAIGAEPILSRNVIIDRASEMARTMPLDQVSMVQLAKEMGVAPGLIHYYLGSRDDLISGVLNSYYRRRLEALPALTGNWRSDVEKIARISYSLARDMPGVSLYIASHNRFRLFQSVGPGEIDYGLALFNHTTSCFLQGGFSADQTALAYHLLAQYLLSSSISAAGRQSPAEHSAYIRGKFDAASDDRYPAAKLVGKAFSELSADRAFDEGLRVLLEGFEQWLARQSKESARTAPRAARRKRATEPSNDQNL</sequence>
<dbReference type="InterPro" id="IPR036271">
    <property type="entry name" value="Tet_transcr_reg_TetR-rel_C_sf"/>
</dbReference>